<keyword evidence="2" id="KW-1185">Reference proteome</keyword>
<gene>
    <name evidence="1" type="ORF">ANANG_G00144240</name>
</gene>
<comment type="caution">
    <text evidence="1">The sequence shown here is derived from an EMBL/GenBank/DDBJ whole genome shotgun (WGS) entry which is preliminary data.</text>
</comment>
<reference evidence="1" key="1">
    <citation type="submission" date="2021-01" db="EMBL/GenBank/DDBJ databases">
        <title>A chromosome-scale assembly of European eel, Anguilla anguilla.</title>
        <authorList>
            <person name="Henkel C."/>
            <person name="Jong-Raadsen S.A."/>
            <person name="Dufour S."/>
            <person name="Weltzien F.-A."/>
            <person name="Palstra A.P."/>
            <person name="Pelster B."/>
            <person name="Spaink H.P."/>
            <person name="Van Den Thillart G.E."/>
            <person name="Jansen H."/>
            <person name="Zahm M."/>
            <person name="Klopp C."/>
            <person name="Cedric C."/>
            <person name="Louis A."/>
            <person name="Berthelot C."/>
            <person name="Parey E."/>
            <person name="Roest Crollius H."/>
            <person name="Montfort J."/>
            <person name="Robinson-Rechavi M."/>
            <person name="Bucao C."/>
            <person name="Bouchez O."/>
            <person name="Gislard M."/>
            <person name="Lluch J."/>
            <person name="Milhes M."/>
            <person name="Lampietro C."/>
            <person name="Lopez Roques C."/>
            <person name="Donnadieu C."/>
            <person name="Braasch I."/>
            <person name="Desvignes T."/>
            <person name="Postlethwait J."/>
            <person name="Bobe J."/>
            <person name="Guiguen Y."/>
            <person name="Dirks R."/>
        </authorList>
    </citation>
    <scope>NUCLEOTIDE SEQUENCE</scope>
    <source>
        <strain evidence="1">Tag_6206</strain>
        <tissue evidence="1">Liver</tissue>
    </source>
</reference>
<name>A0A9D3MBF2_ANGAN</name>
<organism evidence="1 2">
    <name type="scientific">Anguilla anguilla</name>
    <name type="common">European freshwater eel</name>
    <name type="synonym">Muraena anguilla</name>
    <dbReference type="NCBI Taxonomy" id="7936"/>
    <lineage>
        <taxon>Eukaryota</taxon>
        <taxon>Metazoa</taxon>
        <taxon>Chordata</taxon>
        <taxon>Craniata</taxon>
        <taxon>Vertebrata</taxon>
        <taxon>Euteleostomi</taxon>
        <taxon>Actinopterygii</taxon>
        <taxon>Neopterygii</taxon>
        <taxon>Teleostei</taxon>
        <taxon>Anguilliformes</taxon>
        <taxon>Anguillidae</taxon>
        <taxon>Anguilla</taxon>
    </lineage>
</organism>
<dbReference type="InterPro" id="IPR019465">
    <property type="entry name" value="Cog5"/>
</dbReference>
<protein>
    <submittedName>
        <fullName evidence="1">Uncharacterized protein</fullName>
    </submittedName>
</protein>
<accession>A0A9D3MBF2</accession>
<dbReference type="Proteomes" id="UP001044222">
    <property type="component" value="Chromosome 7"/>
</dbReference>
<dbReference type="AlphaFoldDB" id="A0A9D3MBF2"/>
<dbReference type="PANTHER" id="PTHR13228:SF3">
    <property type="entry name" value="CONSERVED OLIGOMERIC GOLGI COMPLEX SUBUNIT 5"/>
    <property type="match status" value="1"/>
</dbReference>
<dbReference type="PANTHER" id="PTHR13228">
    <property type="entry name" value="CONSERVED OLIGOMERIC GOLGI COMPLEX COMPONENT 5"/>
    <property type="match status" value="1"/>
</dbReference>
<evidence type="ECO:0000313" key="2">
    <source>
        <dbReference type="Proteomes" id="UP001044222"/>
    </source>
</evidence>
<dbReference type="GO" id="GO:0006891">
    <property type="term" value="P:intra-Golgi vesicle-mediated transport"/>
    <property type="evidence" value="ECO:0007669"/>
    <property type="project" value="InterPro"/>
</dbReference>
<dbReference type="GO" id="GO:0017119">
    <property type="term" value="C:Golgi transport complex"/>
    <property type="evidence" value="ECO:0007669"/>
    <property type="project" value="InterPro"/>
</dbReference>
<proteinExistence type="predicted"/>
<sequence length="240" mass="26910">MAAAVQPLLLSVSDSVEAIIITMHLEDFSGPLSAPGKPEVPCSLYMKELQGFIVRVMSDYFRHFQCLDFIYGNTEAIARRAIELFVRNASLLRPLGEGGKMRLAADFAQMELAVAPLCRRVADLGKAYRLLRSFRPLLFQTSEHIASSQAVGDLIPYSTILHFLFTRAPAELKSPHQRAEWSIARYSQWLDDHPSEKDRLTLIKSALEAYVQSVRARQGKEFAPVYPIMLQLLQKSASGV</sequence>
<dbReference type="EMBL" id="JAFIRN010000007">
    <property type="protein sequence ID" value="KAG5845914.1"/>
    <property type="molecule type" value="Genomic_DNA"/>
</dbReference>
<evidence type="ECO:0000313" key="1">
    <source>
        <dbReference type="EMBL" id="KAG5845914.1"/>
    </source>
</evidence>